<sequence length="283" mass="30254">MLKGRGIAIERGGHRTWLKWHRGHRFAGDISFTGERIIEGMELGASVEIDLVRFAGDGFAVLHDEMLDAATTGAGPVREASGAYLKSLHLRDPFGKPSGHKVMMLDDLGQLLARISPHPGAGLQLDLKENSDTIGDADIAAFAAAVSPVAGSVILSGGDALAVERLSQAVPEMAIGYDPCHDGAMERLMETRDFAGFVAGALNAVPRAQMIYLNRRLVLHADQAGYDLIAAFHDAGRLIDAYTVNSAVPQALPGVNRLLELKADQITTDDPVGLERLLMEDQA</sequence>
<dbReference type="Gene3D" id="3.20.20.190">
    <property type="entry name" value="Phosphatidylinositol (PI) phosphodiesterase"/>
    <property type="match status" value="1"/>
</dbReference>
<dbReference type="InterPro" id="IPR017946">
    <property type="entry name" value="PLC-like_Pdiesterase_TIM-brl"/>
</dbReference>
<proteinExistence type="predicted"/>
<organism evidence="2 3">
    <name type="scientific">Rhizobium mesoamericanum STM3625</name>
    <dbReference type="NCBI Taxonomy" id="1211777"/>
    <lineage>
        <taxon>Bacteria</taxon>
        <taxon>Pseudomonadati</taxon>
        <taxon>Pseudomonadota</taxon>
        <taxon>Alphaproteobacteria</taxon>
        <taxon>Hyphomicrobiales</taxon>
        <taxon>Rhizobiaceae</taxon>
        <taxon>Rhizobium/Agrobacterium group</taxon>
        <taxon>Rhizobium</taxon>
    </lineage>
</organism>
<evidence type="ECO:0000313" key="2">
    <source>
        <dbReference type="EMBL" id="CCM79179.1"/>
    </source>
</evidence>
<evidence type="ECO:0000313" key="3">
    <source>
        <dbReference type="Proteomes" id="UP000009319"/>
    </source>
</evidence>
<comment type="caution">
    <text evidence="2">The sequence shown here is derived from an EMBL/GenBank/DDBJ whole genome shotgun (WGS) entry which is preliminary data.</text>
</comment>
<dbReference type="STRING" id="1211777.BN77_p10430"/>
<dbReference type="RefSeq" id="WP_007536222.1">
    <property type="nucleotide sequence ID" value="NZ_HF536773.1"/>
</dbReference>
<dbReference type="eggNOG" id="COG0584">
    <property type="taxonomic scope" value="Bacteria"/>
</dbReference>
<gene>
    <name evidence="2" type="ORF">BN77_p10430</name>
</gene>
<dbReference type="AlphaFoldDB" id="K0Q637"/>
<dbReference type="HOGENOM" id="CLU_073587_0_0_5"/>
<keyword evidence="3" id="KW-1185">Reference proteome</keyword>
<accession>K0Q637</accession>
<dbReference type="EMBL" id="CANI01000043">
    <property type="protein sequence ID" value="CCM79179.1"/>
    <property type="molecule type" value="Genomic_DNA"/>
</dbReference>
<dbReference type="Proteomes" id="UP000009319">
    <property type="component" value="Unassembled WGS sequence"/>
</dbReference>
<feature type="domain" description="GP-PDE" evidence="1">
    <location>
        <begin position="40"/>
        <end position="271"/>
    </location>
</feature>
<evidence type="ECO:0000259" key="1">
    <source>
        <dbReference type="Pfam" id="PF03009"/>
    </source>
</evidence>
<name>K0Q637_9HYPH</name>
<dbReference type="Pfam" id="PF03009">
    <property type="entry name" value="GDPD"/>
    <property type="match status" value="1"/>
</dbReference>
<dbReference type="InterPro" id="IPR030395">
    <property type="entry name" value="GP_PDE_dom"/>
</dbReference>
<protein>
    <recommendedName>
        <fullName evidence="1">GP-PDE domain-containing protein</fullName>
    </recommendedName>
</protein>
<dbReference type="GO" id="GO:0006629">
    <property type="term" value="P:lipid metabolic process"/>
    <property type="evidence" value="ECO:0007669"/>
    <property type="project" value="InterPro"/>
</dbReference>
<dbReference type="GO" id="GO:0008081">
    <property type="term" value="F:phosphoric diester hydrolase activity"/>
    <property type="evidence" value="ECO:0007669"/>
    <property type="project" value="InterPro"/>
</dbReference>
<dbReference type="SUPFAM" id="SSF51695">
    <property type="entry name" value="PLC-like phosphodiesterases"/>
    <property type="match status" value="1"/>
</dbReference>
<reference evidence="2 3" key="1">
    <citation type="journal article" date="2013" name="Genome Announc.">
        <title>Draft Genome Sequence of Rhizobium mesoamericanum STM3625, a Nitrogen-Fixing Symbiont of Mimosa pudica Isolated in French Guiana (South America).</title>
        <authorList>
            <person name="Moulin L."/>
            <person name="Mornico D."/>
            <person name="Melkonian R."/>
            <person name="Klonowska A."/>
        </authorList>
    </citation>
    <scope>NUCLEOTIDE SEQUENCE [LARGE SCALE GENOMIC DNA]</scope>
    <source>
        <strain evidence="2 3">STM3625</strain>
    </source>
</reference>